<dbReference type="EMBL" id="JBHRXI010000044">
    <property type="protein sequence ID" value="MFC3616136.1"/>
    <property type="molecule type" value="Genomic_DNA"/>
</dbReference>
<evidence type="ECO:0000256" key="2">
    <source>
        <dbReference type="ARBA" id="ARBA00004050"/>
    </source>
</evidence>
<keyword evidence="12" id="KW-1185">Reference proteome</keyword>
<comment type="subcellular location">
    <subcellularLocation>
        <location evidence="3">Membrane</location>
    </subcellularLocation>
</comment>
<evidence type="ECO:0000256" key="1">
    <source>
        <dbReference type="ARBA" id="ARBA00001971"/>
    </source>
</evidence>
<keyword evidence="4" id="KW-0349">Heme</keyword>
<evidence type="ECO:0000256" key="7">
    <source>
        <dbReference type="ARBA" id="ARBA00022989"/>
    </source>
</evidence>
<keyword evidence="5 10" id="KW-0812">Transmembrane</keyword>
<keyword evidence="8" id="KW-0408">Iron</keyword>
<dbReference type="Proteomes" id="UP001595629">
    <property type="component" value="Unassembled WGS sequence"/>
</dbReference>
<evidence type="ECO:0000256" key="8">
    <source>
        <dbReference type="ARBA" id="ARBA00023004"/>
    </source>
</evidence>
<gene>
    <name evidence="11" type="ORF">ACFORG_20535</name>
</gene>
<evidence type="ECO:0000256" key="9">
    <source>
        <dbReference type="ARBA" id="ARBA00023136"/>
    </source>
</evidence>
<dbReference type="Gene3D" id="1.20.1300.10">
    <property type="entry name" value="Fumarate reductase/succinate dehydrogenase, transmembrane subunit"/>
    <property type="match status" value="1"/>
</dbReference>
<organism evidence="11 12">
    <name type="scientific">Lutimaribacter marinistellae</name>
    <dbReference type="NCBI Taxonomy" id="1820329"/>
    <lineage>
        <taxon>Bacteria</taxon>
        <taxon>Pseudomonadati</taxon>
        <taxon>Pseudomonadota</taxon>
        <taxon>Alphaproteobacteria</taxon>
        <taxon>Rhodobacterales</taxon>
        <taxon>Roseobacteraceae</taxon>
        <taxon>Lutimaribacter</taxon>
    </lineage>
</organism>
<sequence length="112" mass="11939">MLDLRLYMLQRLSALVMAPFVLVHIGVIIYAIDGGLSAAEILGRTQGSLGWFLFYGTFVLAAGLHGAIGLRVILHEWAGLRGAALSVVSWGIGTCLIALGGRAVFAVTWWAV</sequence>
<dbReference type="Pfam" id="PF01127">
    <property type="entry name" value="Sdh_cyt"/>
    <property type="match status" value="1"/>
</dbReference>
<accession>A0ABV7TM87</accession>
<comment type="function">
    <text evidence="2">Membrane-anchoring subunit of succinate dehydrogenase (SDH).</text>
</comment>
<evidence type="ECO:0000256" key="5">
    <source>
        <dbReference type="ARBA" id="ARBA00022692"/>
    </source>
</evidence>
<evidence type="ECO:0000256" key="6">
    <source>
        <dbReference type="ARBA" id="ARBA00022723"/>
    </source>
</evidence>
<protein>
    <submittedName>
        <fullName evidence="11">Succinate dehydrogenase</fullName>
    </submittedName>
</protein>
<dbReference type="RefSeq" id="WP_386737442.1">
    <property type="nucleotide sequence ID" value="NZ_JBHRXI010000044.1"/>
</dbReference>
<feature type="transmembrane region" description="Helical" evidence="10">
    <location>
        <begin position="52"/>
        <end position="73"/>
    </location>
</feature>
<evidence type="ECO:0000313" key="11">
    <source>
        <dbReference type="EMBL" id="MFC3616136.1"/>
    </source>
</evidence>
<comment type="caution">
    <text evidence="11">The sequence shown here is derived from an EMBL/GenBank/DDBJ whole genome shotgun (WGS) entry which is preliminary data.</text>
</comment>
<evidence type="ECO:0000256" key="4">
    <source>
        <dbReference type="ARBA" id="ARBA00022617"/>
    </source>
</evidence>
<evidence type="ECO:0000256" key="3">
    <source>
        <dbReference type="ARBA" id="ARBA00004370"/>
    </source>
</evidence>
<keyword evidence="7 10" id="KW-1133">Transmembrane helix</keyword>
<proteinExistence type="predicted"/>
<dbReference type="InterPro" id="IPR000701">
    <property type="entry name" value="SuccDH_FuR_B_TM-su"/>
</dbReference>
<evidence type="ECO:0000256" key="10">
    <source>
        <dbReference type="SAM" id="Phobius"/>
    </source>
</evidence>
<reference evidence="12" key="1">
    <citation type="journal article" date="2019" name="Int. J. Syst. Evol. Microbiol.">
        <title>The Global Catalogue of Microorganisms (GCM) 10K type strain sequencing project: providing services to taxonomists for standard genome sequencing and annotation.</title>
        <authorList>
            <consortium name="The Broad Institute Genomics Platform"/>
            <consortium name="The Broad Institute Genome Sequencing Center for Infectious Disease"/>
            <person name="Wu L."/>
            <person name="Ma J."/>
        </authorList>
    </citation>
    <scope>NUCLEOTIDE SEQUENCE [LARGE SCALE GENOMIC DNA]</scope>
    <source>
        <strain evidence="12">KCTC 42911</strain>
    </source>
</reference>
<evidence type="ECO:0000313" key="12">
    <source>
        <dbReference type="Proteomes" id="UP001595629"/>
    </source>
</evidence>
<dbReference type="SUPFAM" id="SSF81343">
    <property type="entry name" value="Fumarate reductase respiratory complex transmembrane subunits"/>
    <property type="match status" value="1"/>
</dbReference>
<feature type="transmembrane region" description="Helical" evidence="10">
    <location>
        <begin position="85"/>
        <end position="111"/>
    </location>
</feature>
<dbReference type="InterPro" id="IPR034804">
    <property type="entry name" value="SQR/QFR_C/D"/>
</dbReference>
<name>A0ABV7TM87_9RHOB</name>
<feature type="transmembrane region" description="Helical" evidence="10">
    <location>
        <begin position="12"/>
        <end position="32"/>
    </location>
</feature>
<keyword evidence="9 10" id="KW-0472">Membrane</keyword>
<keyword evidence="6" id="KW-0479">Metal-binding</keyword>
<comment type="cofactor">
    <cofactor evidence="1">
        <name>heme</name>
        <dbReference type="ChEBI" id="CHEBI:30413"/>
    </cofactor>
</comment>